<dbReference type="InterPro" id="IPR015422">
    <property type="entry name" value="PyrdxlP-dep_Trfase_small"/>
</dbReference>
<organism evidence="8 9">
    <name type="scientific">Faecalicatena contorta</name>
    <dbReference type="NCBI Taxonomy" id="39482"/>
    <lineage>
        <taxon>Bacteria</taxon>
        <taxon>Bacillati</taxon>
        <taxon>Bacillota</taxon>
        <taxon>Clostridia</taxon>
        <taxon>Lachnospirales</taxon>
        <taxon>Lachnospiraceae</taxon>
        <taxon>Faecalicatena</taxon>
    </lineage>
</organism>
<dbReference type="InterPro" id="IPR004839">
    <property type="entry name" value="Aminotransferase_I/II_large"/>
</dbReference>
<dbReference type="InterPro" id="IPR015424">
    <property type="entry name" value="PyrdxlP-dep_Trfase"/>
</dbReference>
<dbReference type="InterPro" id="IPR050596">
    <property type="entry name" value="AspAT/PAT-like"/>
</dbReference>
<evidence type="ECO:0000256" key="4">
    <source>
        <dbReference type="ARBA" id="ARBA00022679"/>
    </source>
</evidence>
<dbReference type="CDD" id="cd00609">
    <property type="entry name" value="AAT_like"/>
    <property type="match status" value="1"/>
</dbReference>
<dbReference type="Proteomes" id="UP000095544">
    <property type="component" value="Unassembled WGS sequence"/>
</dbReference>
<dbReference type="Pfam" id="PF00155">
    <property type="entry name" value="Aminotran_1_2"/>
    <property type="match status" value="1"/>
</dbReference>
<evidence type="ECO:0000313" key="8">
    <source>
        <dbReference type="EMBL" id="CUN87017.1"/>
    </source>
</evidence>
<dbReference type="GO" id="GO:0008483">
    <property type="term" value="F:transaminase activity"/>
    <property type="evidence" value="ECO:0007669"/>
    <property type="project" value="UniProtKB-KW"/>
</dbReference>
<evidence type="ECO:0000256" key="5">
    <source>
        <dbReference type="ARBA" id="ARBA00022898"/>
    </source>
</evidence>
<dbReference type="Gene3D" id="3.90.1150.10">
    <property type="entry name" value="Aspartate Aminotransferase, domain 1"/>
    <property type="match status" value="1"/>
</dbReference>
<evidence type="ECO:0000256" key="1">
    <source>
        <dbReference type="ARBA" id="ARBA00001933"/>
    </source>
</evidence>
<comment type="similarity">
    <text evidence="2 6">Belongs to the class-I pyridoxal-phosphate-dependent aminotransferase family.</text>
</comment>
<feature type="domain" description="Aminotransferase class I/classII large" evidence="7">
    <location>
        <begin position="27"/>
        <end position="375"/>
    </location>
</feature>
<dbReference type="AlphaFoldDB" id="A0A174AF01"/>
<accession>A0A174AF01</accession>
<reference evidence="8 9" key="1">
    <citation type="submission" date="2015-09" db="EMBL/GenBank/DDBJ databases">
        <authorList>
            <consortium name="Pathogen Informatics"/>
        </authorList>
    </citation>
    <scope>NUCLEOTIDE SEQUENCE [LARGE SCALE GENOMIC DNA]</scope>
    <source>
        <strain evidence="8 9">2789STDY5834876</strain>
    </source>
</reference>
<keyword evidence="5" id="KW-0663">Pyridoxal phosphate</keyword>
<evidence type="ECO:0000313" key="9">
    <source>
        <dbReference type="Proteomes" id="UP000095544"/>
    </source>
</evidence>
<comment type="cofactor">
    <cofactor evidence="1 6">
        <name>pyridoxal 5'-phosphate</name>
        <dbReference type="ChEBI" id="CHEBI:597326"/>
    </cofactor>
</comment>
<name>A0A174AF01_9FIRM</name>
<keyword evidence="3 6" id="KW-0032">Aminotransferase</keyword>
<dbReference type="PANTHER" id="PTHR46383">
    <property type="entry name" value="ASPARTATE AMINOTRANSFERASE"/>
    <property type="match status" value="1"/>
</dbReference>
<keyword evidence="4 6" id="KW-0808">Transferase</keyword>
<evidence type="ECO:0000256" key="2">
    <source>
        <dbReference type="ARBA" id="ARBA00007441"/>
    </source>
</evidence>
<gene>
    <name evidence="8" type="ORF">ERS852491_00709</name>
</gene>
<dbReference type="GO" id="GO:0030170">
    <property type="term" value="F:pyridoxal phosphate binding"/>
    <property type="evidence" value="ECO:0007669"/>
    <property type="project" value="InterPro"/>
</dbReference>
<dbReference type="EC" id="2.6.1.-" evidence="6"/>
<dbReference type="PROSITE" id="PS00105">
    <property type="entry name" value="AA_TRANSFER_CLASS_1"/>
    <property type="match status" value="1"/>
</dbReference>
<sequence length="385" mass="42310">MEISRNTQGIKPSSIRKMFNKALLYDNVISFTLGEPDFTASENVVDAGCRAIRQGYTKYSANAGLLPLRKAIGEALNKETGQNYDADREITVTVGAMGALYLSLKVLINPGDEVIISEPYWTNYVQQVKMCDGVPVFVICREENHFMLDVNDLEKAITEKTKAVILNSPSNPTGGVLDMQSLEAIAQAAKKHGLAVISDEVYKTIVYNGTKAPSIASVEGMKERTIVINSFSKGYAMTGWRVGYAAGPEEVISNITKLQENVAACAAMPSQYAALEALTGPQDYKEYMVEKYKERRDVMVTRLNAIPGMSCSAPKGTFYAFVNIRNLPLTSEEFADRLLEEKQVVVVPGTAFGEGGEGYIRLSYATSLETIERGMHLIEEFVKTL</sequence>
<dbReference type="RefSeq" id="WP_055151128.1">
    <property type="nucleotide sequence ID" value="NZ_CYZU01000004.1"/>
</dbReference>
<dbReference type="OrthoDB" id="9802328at2"/>
<proteinExistence type="inferred from homology"/>
<dbReference type="InterPro" id="IPR015421">
    <property type="entry name" value="PyrdxlP-dep_Trfase_major"/>
</dbReference>
<dbReference type="FunFam" id="3.40.640.10:FF:000033">
    <property type="entry name" value="Aspartate aminotransferase"/>
    <property type="match status" value="1"/>
</dbReference>
<dbReference type="EMBL" id="CYZU01000004">
    <property type="protein sequence ID" value="CUN87017.1"/>
    <property type="molecule type" value="Genomic_DNA"/>
</dbReference>
<evidence type="ECO:0000256" key="6">
    <source>
        <dbReference type="RuleBase" id="RU000481"/>
    </source>
</evidence>
<dbReference type="InterPro" id="IPR004838">
    <property type="entry name" value="NHTrfase_class1_PyrdxlP-BS"/>
</dbReference>
<evidence type="ECO:0000256" key="3">
    <source>
        <dbReference type="ARBA" id="ARBA00022576"/>
    </source>
</evidence>
<dbReference type="PANTHER" id="PTHR46383:SF1">
    <property type="entry name" value="ASPARTATE AMINOTRANSFERASE"/>
    <property type="match status" value="1"/>
</dbReference>
<protein>
    <recommendedName>
        <fullName evidence="6">Aminotransferase</fullName>
        <ecNumber evidence="6">2.6.1.-</ecNumber>
    </recommendedName>
</protein>
<evidence type="ECO:0000259" key="7">
    <source>
        <dbReference type="Pfam" id="PF00155"/>
    </source>
</evidence>
<dbReference type="Gene3D" id="3.40.640.10">
    <property type="entry name" value="Type I PLP-dependent aspartate aminotransferase-like (Major domain)"/>
    <property type="match status" value="1"/>
</dbReference>
<dbReference type="GO" id="GO:0006520">
    <property type="term" value="P:amino acid metabolic process"/>
    <property type="evidence" value="ECO:0007669"/>
    <property type="project" value="InterPro"/>
</dbReference>
<dbReference type="STRING" id="39482.ERS852491_00709"/>
<dbReference type="SUPFAM" id="SSF53383">
    <property type="entry name" value="PLP-dependent transferases"/>
    <property type="match status" value="1"/>
</dbReference>